<dbReference type="GO" id="GO:1904680">
    <property type="term" value="F:peptide transmembrane transporter activity"/>
    <property type="evidence" value="ECO:0007669"/>
    <property type="project" value="TreeGrafter"/>
</dbReference>
<dbReference type="InterPro" id="IPR000914">
    <property type="entry name" value="SBP_5_dom"/>
</dbReference>
<dbReference type="Gene3D" id="3.90.76.10">
    <property type="entry name" value="Dipeptide-binding Protein, Domain 1"/>
    <property type="match status" value="1"/>
</dbReference>
<proteinExistence type="predicted"/>
<keyword evidence="3" id="KW-1185">Reference proteome</keyword>
<dbReference type="Gene3D" id="3.10.105.10">
    <property type="entry name" value="Dipeptide-binding Protein, Domain 3"/>
    <property type="match status" value="1"/>
</dbReference>
<dbReference type="PROSITE" id="PS51257">
    <property type="entry name" value="PROKAR_LIPOPROTEIN"/>
    <property type="match status" value="1"/>
</dbReference>
<dbReference type="SUPFAM" id="SSF53850">
    <property type="entry name" value="Periplasmic binding protein-like II"/>
    <property type="match status" value="1"/>
</dbReference>
<organism evidence="2 3">
    <name type="scientific">Microbacterium immunditiarum</name>
    <dbReference type="NCBI Taxonomy" id="337480"/>
    <lineage>
        <taxon>Bacteria</taxon>
        <taxon>Bacillati</taxon>
        <taxon>Actinomycetota</taxon>
        <taxon>Actinomycetes</taxon>
        <taxon>Micrococcales</taxon>
        <taxon>Microbacteriaceae</taxon>
        <taxon>Microbacterium</taxon>
    </lineage>
</organism>
<comment type="caution">
    <text evidence="2">The sequence shown here is derived from an EMBL/GenBank/DDBJ whole genome shotgun (WGS) entry which is preliminary data.</text>
</comment>
<dbReference type="InterPro" id="IPR039424">
    <property type="entry name" value="SBP_5"/>
</dbReference>
<gene>
    <name evidence="2" type="ORF">BJ991_003233</name>
</gene>
<name>A0A7Y9KKU4_9MICO</name>
<dbReference type="Gene3D" id="3.40.190.10">
    <property type="entry name" value="Periplasmic binding protein-like II"/>
    <property type="match status" value="1"/>
</dbReference>
<dbReference type="AlphaFoldDB" id="A0A7Y9KKU4"/>
<reference evidence="2 3" key="1">
    <citation type="submission" date="2020-07" db="EMBL/GenBank/DDBJ databases">
        <title>Sequencing the genomes of 1000 actinobacteria strains.</title>
        <authorList>
            <person name="Klenk H.-P."/>
        </authorList>
    </citation>
    <scope>NUCLEOTIDE SEQUENCE [LARGE SCALE GENOMIC DNA]</scope>
    <source>
        <strain evidence="2 3">DSM 24662</strain>
    </source>
</reference>
<dbReference type="PANTHER" id="PTHR30290">
    <property type="entry name" value="PERIPLASMIC BINDING COMPONENT OF ABC TRANSPORTER"/>
    <property type="match status" value="1"/>
</dbReference>
<protein>
    <submittedName>
        <fullName evidence="2">Peptide/nickel transport system substrate-binding protein</fullName>
    </submittedName>
</protein>
<dbReference type="Pfam" id="PF00496">
    <property type="entry name" value="SBP_bac_5"/>
    <property type="match status" value="1"/>
</dbReference>
<dbReference type="GO" id="GO:0015833">
    <property type="term" value="P:peptide transport"/>
    <property type="evidence" value="ECO:0007669"/>
    <property type="project" value="TreeGrafter"/>
</dbReference>
<dbReference type="Proteomes" id="UP000576969">
    <property type="component" value="Unassembled WGS sequence"/>
</dbReference>
<evidence type="ECO:0000313" key="2">
    <source>
        <dbReference type="EMBL" id="NYE21205.1"/>
    </source>
</evidence>
<sequence length="567" mass="58334">MPMTVHRRVAAVVLALVVAVLAGCAPALPSTVVVGTRIAVGWNAELTSLNAAAAPTAGNLQIAQAIRADFGDIVDGDFVSDESFGTVAIVREEPFTVRYDLGEPSWSDGIPLDAADLLLGWAASAGYFASGADDVGDGEPEAAPVPTVDEFGRSIDVTFAHPTNTWQSAITVPVAAHIVGKRAFGLDDDMEAKQAVIRAVQEADAAALAAIADVWRNAFTIPEGGSRIAPDLLVSSGPFRLDQVDAADEGQTVTLVADPSYRGAATPQVAQIDLVPAGAEPVAAIGGSLDIVQVGPTASHAAPIKELERRDHTVQTTHDGTVWTVLLEPTGVFADAAARAAFLRMVPSSDLVDRGAGVWSSAYTATTSLLSAPGSRAYEVVSEDSGFAVALGKADDPVLEREAAGVAAGSTVCVLYERSTEFAAGAFAALRDAAQAAGWSVADCGSDDVGAALDQGGWNAAIVRIPIPQTPADVAAQWGSEGDASLLALADPERDALIAQLAQTVDVYEAREVLAQVEATLVRAAVARPFAANPRLTILDRDVTGVTARNGADASLTHSVAQWAVAP</sequence>
<evidence type="ECO:0000259" key="1">
    <source>
        <dbReference type="Pfam" id="PF00496"/>
    </source>
</evidence>
<evidence type="ECO:0000313" key="3">
    <source>
        <dbReference type="Proteomes" id="UP000576969"/>
    </source>
</evidence>
<accession>A0A7Y9KKU4</accession>
<dbReference type="EMBL" id="JACCBV010000001">
    <property type="protein sequence ID" value="NYE21205.1"/>
    <property type="molecule type" value="Genomic_DNA"/>
</dbReference>
<dbReference type="PANTHER" id="PTHR30290:SF65">
    <property type="entry name" value="MONOACYL PHOSPHATIDYLINOSITOL TETRAMANNOSIDE-BINDING PROTEIN LPQW-RELATED"/>
    <property type="match status" value="1"/>
</dbReference>
<feature type="domain" description="Solute-binding protein family 5" evidence="1">
    <location>
        <begin position="106"/>
        <end position="356"/>
    </location>
</feature>